<sequence>MVYSGGVVKCCLDNPRVEAVNCRLERATGISSLFQHESSALDHAATAVGSSYSVTEWSKGSLSCQTGLSMTGRSGFESRSPPNLKVRERAVPLRRTDSHYGSIWSRKEFPYEYTGRIFEVRQATDTDGRIDQYHPHSHNNRSKVNHFITSFPTPDLSSGLVL</sequence>
<accession>A0A7R9K501</accession>
<dbReference type="AlphaFoldDB" id="A0A7R9K501"/>
<gene>
    <name evidence="1" type="ORF">TGEB3V08_LOCUS9016</name>
</gene>
<evidence type="ECO:0000313" key="1">
    <source>
        <dbReference type="EMBL" id="CAD7604107.1"/>
    </source>
</evidence>
<name>A0A7R9K501_TIMGE</name>
<reference evidence="1" key="1">
    <citation type="submission" date="2020-11" db="EMBL/GenBank/DDBJ databases">
        <authorList>
            <person name="Tran Van P."/>
        </authorList>
    </citation>
    <scope>NUCLEOTIDE SEQUENCE</scope>
</reference>
<protein>
    <submittedName>
        <fullName evidence="1">Uncharacterized protein</fullName>
    </submittedName>
</protein>
<organism evidence="1">
    <name type="scientific">Timema genevievae</name>
    <name type="common">Walking stick</name>
    <dbReference type="NCBI Taxonomy" id="629358"/>
    <lineage>
        <taxon>Eukaryota</taxon>
        <taxon>Metazoa</taxon>
        <taxon>Ecdysozoa</taxon>
        <taxon>Arthropoda</taxon>
        <taxon>Hexapoda</taxon>
        <taxon>Insecta</taxon>
        <taxon>Pterygota</taxon>
        <taxon>Neoptera</taxon>
        <taxon>Polyneoptera</taxon>
        <taxon>Phasmatodea</taxon>
        <taxon>Timematodea</taxon>
        <taxon>Timematoidea</taxon>
        <taxon>Timematidae</taxon>
        <taxon>Timema</taxon>
    </lineage>
</organism>
<proteinExistence type="predicted"/>
<dbReference type="EMBL" id="OE843858">
    <property type="protein sequence ID" value="CAD7604107.1"/>
    <property type="molecule type" value="Genomic_DNA"/>
</dbReference>